<dbReference type="EMBL" id="RJJQ01000008">
    <property type="protein sequence ID" value="RNI22154.1"/>
    <property type="molecule type" value="Genomic_DNA"/>
</dbReference>
<reference evidence="2 3" key="1">
    <citation type="submission" date="2018-11" db="EMBL/GenBank/DDBJ databases">
        <title>Draft genome of Simplicispira Flexivirga sp. BO-16.</title>
        <authorList>
            <person name="Im W.T."/>
        </authorList>
    </citation>
    <scope>NUCLEOTIDE SEQUENCE [LARGE SCALE GENOMIC DNA]</scope>
    <source>
        <strain evidence="2 3">BO-16</strain>
    </source>
</reference>
<protein>
    <recommendedName>
        <fullName evidence="4">PH domain-containing protein</fullName>
    </recommendedName>
</protein>
<dbReference type="RefSeq" id="WP_123271195.1">
    <property type="nucleotide sequence ID" value="NZ_RJJQ01000008.1"/>
</dbReference>
<gene>
    <name evidence="2" type="ORF">EFY87_09225</name>
</gene>
<organism evidence="2 3">
    <name type="scientific">Flexivirga caeni</name>
    <dbReference type="NCBI Taxonomy" id="2294115"/>
    <lineage>
        <taxon>Bacteria</taxon>
        <taxon>Bacillati</taxon>
        <taxon>Actinomycetota</taxon>
        <taxon>Actinomycetes</taxon>
        <taxon>Micrococcales</taxon>
        <taxon>Dermacoccaceae</taxon>
        <taxon>Flexivirga</taxon>
    </lineage>
</organism>
<dbReference type="Proteomes" id="UP000271678">
    <property type="component" value="Unassembled WGS sequence"/>
</dbReference>
<sequence>MQFTLPGRGSAQSSPRRTYRQPAMLVPGVLLTVLGVVAVVIVLFDGGSSLRDVLWPIAELLVVWVIFLRPCVRLTQAGVELRNLVRDVRFGWPAIDLIEQRWNLKLVDEHGHAYGSWAIAAQRPRRAVARSGWRPGAGRGTVDPVDPADVMRTRPGSAAGVASAIRDAQLDYASATARDASYLANDEIVAGPAWGPIAALVLAVICVVVSVAG</sequence>
<dbReference type="AlphaFoldDB" id="A0A3M9M9D0"/>
<name>A0A3M9M9D0_9MICO</name>
<feature type="transmembrane region" description="Helical" evidence="1">
    <location>
        <begin position="188"/>
        <end position="212"/>
    </location>
</feature>
<evidence type="ECO:0008006" key="4">
    <source>
        <dbReference type="Google" id="ProtNLM"/>
    </source>
</evidence>
<accession>A0A3M9M9D0</accession>
<feature type="transmembrane region" description="Helical" evidence="1">
    <location>
        <begin position="23"/>
        <end position="47"/>
    </location>
</feature>
<keyword evidence="1" id="KW-1133">Transmembrane helix</keyword>
<dbReference type="OrthoDB" id="5148800at2"/>
<evidence type="ECO:0000313" key="3">
    <source>
        <dbReference type="Proteomes" id="UP000271678"/>
    </source>
</evidence>
<keyword evidence="1" id="KW-0472">Membrane</keyword>
<proteinExistence type="predicted"/>
<feature type="transmembrane region" description="Helical" evidence="1">
    <location>
        <begin position="53"/>
        <end position="72"/>
    </location>
</feature>
<evidence type="ECO:0000256" key="1">
    <source>
        <dbReference type="SAM" id="Phobius"/>
    </source>
</evidence>
<keyword evidence="3" id="KW-1185">Reference proteome</keyword>
<comment type="caution">
    <text evidence="2">The sequence shown here is derived from an EMBL/GenBank/DDBJ whole genome shotgun (WGS) entry which is preliminary data.</text>
</comment>
<evidence type="ECO:0000313" key="2">
    <source>
        <dbReference type="EMBL" id="RNI22154.1"/>
    </source>
</evidence>
<keyword evidence="1" id="KW-0812">Transmembrane</keyword>